<dbReference type="AlphaFoldDB" id="A0A843UQS6"/>
<dbReference type="InterPro" id="IPR044965">
    <property type="entry name" value="Glyco_hydro_17_plant"/>
</dbReference>
<feature type="transmembrane region" description="Helical" evidence="5">
    <location>
        <begin position="20"/>
        <end position="41"/>
    </location>
</feature>
<dbReference type="InterPro" id="IPR017853">
    <property type="entry name" value="GH"/>
</dbReference>
<name>A0A843UQS6_COLES</name>
<gene>
    <name evidence="6" type="ORF">Taro_018362</name>
</gene>
<organism evidence="6 7">
    <name type="scientific">Colocasia esculenta</name>
    <name type="common">Wild taro</name>
    <name type="synonym">Arum esculentum</name>
    <dbReference type="NCBI Taxonomy" id="4460"/>
    <lineage>
        <taxon>Eukaryota</taxon>
        <taxon>Viridiplantae</taxon>
        <taxon>Streptophyta</taxon>
        <taxon>Embryophyta</taxon>
        <taxon>Tracheophyta</taxon>
        <taxon>Spermatophyta</taxon>
        <taxon>Magnoliopsida</taxon>
        <taxon>Liliopsida</taxon>
        <taxon>Araceae</taxon>
        <taxon>Aroideae</taxon>
        <taxon>Colocasieae</taxon>
        <taxon>Colocasia</taxon>
    </lineage>
</organism>
<evidence type="ECO:0000256" key="1">
    <source>
        <dbReference type="ARBA" id="ARBA00008773"/>
    </source>
</evidence>
<dbReference type="EMBL" id="NMUH01000853">
    <property type="protein sequence ID" value="MQL85828.1"/>
    <property type="molecule type" value="Genomic_DNA"/>
</dbReference>
<keyword evidence="5" id="KW-1133">Transmembrane helix</keyword>
<keyword evidence="5" id="KW-0472">Membrane</keyword>
<dbReference type="SUPFAM" id="SSF51445">
    <property type="entry name" value="(Trans)glycosidases"/>
    <property type="match status" value="1"/>
</dbReference>
<reference evidence="6" key="1">
    <citation type="submission" date="2017-07" db="EMBL/GenBank/DDBJ databases">
        <title>Taro Niue Genome Assembly and Annotation.</title>
        <authorList>
            <person name="Atibalentja N."/>
            <person name="Keating K."/>
            <person name="Fields C.J."/>
        </authorList>
    </citation>
    <scope>NUCLEOTIDE SEQUENCE</scope>
    <source>
        <strain evidence="6">Niue_2</strain>
        <tissue evidence="6">Leaf</tissue>
    </source>
</reference>
<comment type="caution">
    <text evidence="6">The sequence shown here is derived from an EMBL/GenBank/DDBJ whole genome shotgun (WGS) entry which is preliminary data.</text>
</comment>
<dbReference type="GO" id="GO:0004553">
    <property type="term" value="F:hydrolase activity, hydrolyzing O-glycosyl compounds"/>
    <property type="evidence" value="ECO:0007669"/>
    <property type="project" value="InterPro"/>
</dbReference>
<dbReference type="Proteomes" id="UP000652761">
    <property type="component" value="Unassembled WGS sequence"/>
</dbReference>
<dbReference type="Pfam" id="PF00332">
    <property type="entry name" value="Glyco_hydro_17"/>
    <property type="match status" value="1"/>
</dbReference>
<dbReference type="PANTHER" id="PTHR32227">
    <property type="entry name" value="GLUCAN ENDO-1,3-BETA-GLUCOSIDASE BG1-RELATED-RELATED"/>
    <property type="match status" value="1"/>
</dbReference>
<accession>A0A843UQS6</accession>
<keyword evidence="5" id="KW-0812">Transmembrane</keyword>
<dbReference type="OrthoDB" id="784172at2759"/>
<proteinExistence type="inferred from homology"/>
<evidence type="ECO:0000256" key="5">
    <source>
        <dbReference type="SAM" id="Phobius"/>
    </source>
</evidence>
<evidence type="ECO:0008006" key="8">
    <source>
        <dbReference type="Google" id="ProtNLM"/>
    </source>
</evidence>
<keyword evidence="7" id="KW-1185">Reference proteome</keyword>
<dbReference type="Gene3D" id="3.20.20.80">
    <property type="entry name" value="Glycosidases"/>
    <property type="match status" value="1"/>
</dbReference>
<sequence>MLELPGLVCGRAMRWGHSMFLGLAWWHCLMVVVSGIGANWGTQTSHPLPPNTVVQLLRDNGFQKVKLFDAAEGAMDALRRSRLEVMVGIPNDMLATLASGVKSAEQWVSKNVSAYINDGVNIRFGFFPAPREYLRREKVDIVH</sequence>
<evidence type="ECO:0000256" key="3">
    <source>
        <dbReference type="ARBA" id="ARBA00023295"/>
    </source>
</evidence>
<dbReference type="InterPro" id="IPR000490">
    <property type="entry name" value="Glyco_hydro_17"/>
</dbReference>
<keyword evidence="3" id="KW-0326">Glycosidase</keyword>
<evidence type="ECO:0000313" key="6">
    <source>
        <dbReference type="EMBL" id="MQL85828.1"/>
    </source>
</evidence>
<keyword evidence="2" id="KW-0378">Hydrolase</keyword>
<evidence type="ECO:0000313" key="7">
    <source>
        <dbReference type="Proteomes" id="UP000652761"/>
    </source>
</evidence>
<protein>
    <recommendedName>
        <fullName evidence="8">Glucan endo-1,3-beta-D-glucosidase</fullName>
    </recommendedName>
</protein>
<evidence type="ECO:0000256" key="2">
    <source>
        <dbReference type="ARBA" id="ARBA00022801"/>
    </source>
</evidence>
<evidence type="ECO:0000256" key="4">
    <source>
        <dbReference type="RuleBase" id="RU004335"/>
    </source>
</evidence>
<comment type="similarity">
    <text evidence="1 4">Belongs to the glycosyl hydrolase 17 family.</text>
</comment>
<dbReference type="GO" id="GO:0005975">
    <property type="term" value="P:carbohydrate metabolic process"/>
    <property type="evidence" value="ECO:0007669"/>
    <property type="project" value="InterPro"/>
</dbReference>